<dbReference type="InterPro" id="IPR036812">
    <property type="entry name" value="NAD(P)_OxRdtase_dom_sf"/>
</dbReference>
<evidence type="ECO:0000259" key="2">
    <source>
        <dbReference type="Pfam" id="PF00248"/>
    </source>
</evidence>
<dbReference type="SUPFAM" id="SSF51430">
    <property type="entry name" value="NAD(P)-linked oxidoreductase"/>
    <property type="match status" value="1"/>
</dbReference>
<keyword evidence="4" id="KW-1185">Reference proteome</keyword>
<dbReference type="PANTHER" id="PTHR43625">
    <property type="entry name" value="AFLATOXIN B1 ALDEHYDE REDUCTASE"/>
    <property type="match status" value="1"/>
</dbReference>
<evidence type="ECO:0000313" key="4">
    <source>
        <dbReference type="Proteomes" id="UP001321749"/>
    </source>
</evidence>
<reference evidence="3" key="1">
    <citation type="journal article" date="2023" name="Mol. Phylogenet. Evol.">
        <title>Genome-scale phylogeny and comparative genomics of the fungal order Sordariales.</title>
        <authorList>
            <person name="Hensen N."/>
            <person name="Bonometti L."/>
            <person name="Westerberg I."/>
            <person name="Brannstrom I.O."/>
            <person name="Guillou S."/>
            <person name="Cros-Aarteil S."/>
            <person name="Calhoun S."/>
            <person name="Haridas S."/>
            <person name="Kuo A."/>
            <person name="Mondo S."/>
            <person name="Pangilinan J."/>
            <person name="Riley R."/>
            <person name="LaButti K."/>
            <person name="Andreopoulos B."/>
            <person name="Lipzen A."/>
            <person name="Chen C."/>
            <person name="Yan M."/>
            <person name="Daum C."/>
            <person name="Ng V."/>
            <person name="Clum A."/>
            <person name="Steindorff A."/>
            <person name="Ohm R.A."/>
            <person name="Martin F."/>
            <person name="Silar P."/>
            <person name="Natvig D.O."/>
            <person name="Lalanne C."/>
            <person name="Gautier V."/>
            <person name="Ament-Velasquez S.L."/>
            <person name="Kruys A."/>
            <person name="Hutchinson M.I."/>
            <person name="Powell A.J."/>
            <person name="Barry K."/>
            <person name="Miller A.N."/>
            <person name="Grigoriev I.V."/>
            <person name="Debuchy R."/>
            <person name="Gladieux P."/>
            <person name="Hiltunen Thoren M."/>
            <person name="Johannesson H."/>
        </authorList>
    </citation>
    <scope>NUCLEOTIDE SEQUENCE</scope>
    <source>
        <strain evidence="3">PSN324</strain>
    </source>
</reference>
<dbReference type="CDD" id="cd19077">
    <property type="entry name" value="AKR_AKR8A1-2"/>
    <property type="match status" value="1"/>
</dbReference>
<dbReference type="InterPro" id="IPR023210">
    <property type="entry name" value="NADP_OxRdtase_dom"/>
</dbReference>
<accession>A0AAV9I270</accession>
<evidence type="ECO:0000256" key="1">
    <source>
        <dbReference type="ARBA" id="ARBA00023002"/>
    </source>
</evidence>
<dbReference type="InterPro" id="IPR050791">
    <property type="entry name" value="Aldo-Keto_reductase"/>
</dbReference>
<evidence type="ECO:0000313" key="3">
    <source>
        <dbReference type="EMBL" id="KAK4465892.1"/>
    </source>
</evidence>
<dbReference type="Proteomes" id="UP001321749">
    <property type="component" value="Unassembled WGS sequence"/>
</dbReference>
<keyword evidence="1" id="KW-0560">Oxidoreductase</keyword>
<gene>
    <name evidence="3" type="ORF">QBC42DRAFT_168189</name>
</gene>
<dbReference type="PANTHER" id="PTHR43625:SF78">
    <property type="entry name" value="PYRIDOXAL REDUCTASE-RELATED"/>
    <property type="match status" value="1"/>
</dbReference>
<name>A0AAV9I270_9PEZI</name>
<dbReference type="EMBL" id="MU864936">
    <property type="protein sequence ID" value="KAK4465892.1"/>
    <property type="molecule type" value="Genomic_DNA"/>
</dbReference>
<reference evidence="3" key="2">
    <citation type="submission" date="2023-06" db="EMBL/GenBank/DDBJ databases">
        <authorList>
            <consortium name="Lawrence Berkeley National Laboratory"/>
            <person name="Mondo S.J."/>
            <person name="Hensen N."/>
            <person name="Bonometti L."/>
            <person name="Westerberg I."/>
            <person name="Brannstrom I.O."/>
            <person name="Guillou S."/>
            <person name="Cros-Aarteil S."/>
            <person name="Calhoun S."/>
            <person name="Haridas S."/>
            <person name="Kuo A."/>
            <person name="Pangilinan J."/>
            <person name="Riley R."/>
            <person name="Labutti K."/>
            <person name="Andreopoulos B."/>
            <person name="Lipzen A."/>
            <person name="Chen C."/>
            <person name="Yanf M."/>
            <person name="Daum C."/>
            <person name="Ng V."/>
            <person name="Clum A."/>
            <person name="Steindorff A."/>
            <person name="Ohm R."/>
            <person name="Martin F."/>
            <person name="Silar P."/>
            <person name="Natvig D."/>
            <person name="Lalanne C."/>
            <person name="Gautier V."/>
            <person name="Ament-Velasquez S.L."/>
            <person name="Kruys A."/>
            <person name="Hutchinson M.I."/>
            <person name="Powell A.J."/>
            <person name="Barry K."/>
            <person name="Miller A.N."/>
            <person name="Grigoriev I.V."/>
            <person name="Debuchy R."/>
            <person name="Gladieux P."/>
            <person name="Thoren M.H."/>
            <person name="Johannesson H."/>
        </authorList>
    </citation>
    <scope>NUCLEOTIDE SEQUENCE</scope>
    <source>
        <strain evidence="3">PSN324</strain>
    </source>
</reference>
<dbReference type="GO" id="GO:0016491">
    <property type="term" value="F:oxidoreductase activity"/>
    <property type="evidence" value="ECO:0007669"/>
    <property type="project" value="UniProtKB-KW"/>
</dbReference>
<dbReference type="Pfam" id="PF00248">
    <property type="entry name" value="Aldo_ket_red"/>
    <property type="match status" value="1"/>
</dbReference>
<dbReference type="Gene3D" id="3.20.20.100">
    <property type="entry name" value="NADP-dependent oxidoreductase domain"/>
    <property type="match status" value="1"/>
</dbReference>
<dbReference type="GO" id="GO:0005737">
    <property type="term" value="C:cytoplasm"/>
    <property type="evidence" value="ECO:0007669"/>
    <property type="project" value="TreeGrafter"/>
</dbReference>
<dbReference type="AlphaFoldDB" id="A0AAV9I270"/>
<feature type="domain" description="NADP-dependent oxidoreductase" evidence="2">
    <location>
        <begin position="12"/>
        <end position="312"/>
    </location>
</feature>
<proteinExistence type="predicted"/>
<comment type="caution">
    <text evidence="3">The sequence shown here is derived from an EMBL/GenBank/DDBJ whole genome shotgun (WGS) entry which is preliminary data.</text>
</comment>
<organism evidence="3 4">
    <name type="scientific">Cladorrhinum samala</name>
    <dbReference type="NCBI Taxonomy" id="585594"/>
    <lineage>
        <taxon>Eukaryota</taxon>
        <taxon>Fungi</taxon>
        <taxon>Dikarya</taxon>
        <taxon>Ascomycota</taxon>
        <taxon>Pezizomycotina</taxon>
        <taxon>Sordariomycetes</taxon>
        <taxon>Sordariomycetidae</taxon>
        <taxon>Sordariales</taxon>
        <taxon>Podosporaceae</taxon>
        <taxon>Cladorrhinum</taxon>
    </lineage>
</organism>
<protein>
    <submittedName>
        <fullName evidence="3">NADP-dependent oxidoreductase domain-containing protein</fullName>
    </submittedName>
</protein>
<sequence length="332" mass="36588">MPSNRNNLPHTGFGLLGFSWRNRLVPDDEAFPAMKAAIEAGATIWSSSSIYGLPPEPPTAGLQLIKRYFQKYPEDAPKVTLAIRGCADGVKWTPTTTRDGVRASWEECNQILGGVKSIDAFGPARIDQNVPVEETVGALKELMDEGKIGGIVLSEVRAETINRAAAVAPIKFVEIEFSLWSTEMFDNGVARAAKDHNVAMLAYAPLGYGFLTGKIKSLEDVPQNDARRMFGRFQPETFDKNLHIVEQIEKFASKKGVTPAQVAIAWVRAWSETDNSGIIIPIPGATYPDRVNENSKHVTLTTEEKKELDELVKSITIVGHRQIPGWDANIWT</sequence>